<dbReference type="GO" id="GO:0048038">
    <property type="term" value="F:quinone binding"/>
    <property type="evidence" value="ECO:0007669"/>
    <property type="project" value="UniProtKB-KW"/>
</dbReference>
<keyword evidence="1" id="KW-0830">Ubiquinone</keyword>
<dbReference type="GO" id="GO:0050136">
    <property type="term" value="F:NADH dehydrogenase (quinone) (non-electrogenic) activity"/>
    <property type="evidence" value="ECO:0007669"/>
    <property type="project" value="UniProtKB-UniRule"/>
</dbReference>
<accession>A0A380RX15</accession>
<comment type="similarity">
    <text evidence="1">Belongs to the complex I 49 kDa subunit family.</text>
</comment>
<comment type="function">
    <text evidence="1">NDH-1 shuttles electrons from NADH, via FMN and iron-sulfur (Fe-S) centers, to quinones in the respiratory chain. The immediate electron acceptor for the enzyme in this species is believed to be ubiquinone. Couples the redox reaction to proton translocation (for every two electrons transferred, four hydrogen ions are translocated across the cytoplasmic membrane), and thus conserves the redox energy in a proton gradient.</text>
</comment>
<dbReference type="EC" id="7.1.1.-" evidence="1"/>
<keyword evidence="1" id="KW-0813">Transport</keyword>
<dbReference type="SUPFAM" id="SSF56762">
    <property type="entry name" value="HydB/Nqo4-like"/>
    <property type="match status" value="1"/>
</dbReference>
<sequence>MSHQLPPGFRLERKSNTEEFFINMGPQHPSTHGALRLTLRMDGETIVEVVPHFGYIHRGMEKQAESMSYLQYIAMSDRQDYLTAIQNNLGVVIALEKGMNVGVPLRGEYIRVMLQELGRIASHLVFYGCFGGDLGGQTCLLFGFKEREMIHDMLEEVTGSRLTTNFFRPGGSRYDVPDTFIPRVKAFLDHMEDTMKDYERFLSKNIIVLERSIGIGVLSKEDAIAYGCSGPVLRASGVNFDVRRANPYSIYDQLDFDVPVFHNGDCYDRYQIRIAEIHQSLKILRQCVEKFPTEGPWRSKEKPVRLPVGRYYSEIETAKGLYATYVVAATTGEKPYRIHTRGPSFPHIAAINKMAQGHKISDLVTIMATLDPVIPEIDR</sequence>
<gene>
    <name evidence="1" type="primary">nuoD</name>
    <name evidence="3" type="ORF">SAMN05661053_1202</name>
</gene>
<protein>
    <recommendedName>
        <fullName evidence="1">NADH-quinone oxidoreductase subunit D</fullName>
        <ecNumber evidence="1">7.1.1.-</ecNumber>
    </recommendedName>
    <alternativeName>
        <fullName evidence="1">NADH dehydrogenase I subunit D</fullName>
    </alternativeName>
    <alternativeName>
        <fullName evidence="1">NDH-1 subunit D</fullName>
    </alternativeName>
</protein>
<dbReference type="RefSeq" id="WP_088659682.1">
    <property type="nucleotide sequence ID" value="NZ_UHJL01000001.1"/>
</dbReference>
<evidence type="ECO:0000259" key="2">
    <source>
        <dbReference type="Pfam" id="PF00346"/>
    </source>
</evidence>
<dbReference type="Gene3D" id="1.10.645.10">
    <property type="entry name" value="Cytochrome-c3 Hydrogenase, chain B"/>
    <property type="match status" value="1"/>
</dbReference>
<proteinExistence type="inferred from homology"/>
<dbReference type="EMBL" id="UHJL01000001">
    <property type="protein sequence ID" value="SUQ19954.1"/>
    <property type="molecule type" value="Genomic_DNA"/>
</dbReference>
<evidence type="ECO:0000313" key="3">
    <source>
        <dbReference type="EMBL" id="SUQ19954.1"/>
    </source>
</evidence>
<dbReference type="InterPro" id="IPR022885">
    <property type="entry name" value="NDH1_su_D/H"/>
</dbReference>
<feature type="domain" description="NADH-quinone oxidoreductase subunit D" evidence="2">
    <location>
        <begin position="133"/>
        <end position="305"/>
    </location>
</feature>
<dbReference type="HAMAP" id="MF_01358">
    <property type="entry name" value="NDH1_NuoD"/>
    <property type="match status" value="1"/>
</dbReference>
<keyword evidence="1" id="KW-0520">NAD</keyword>
<comment type="catalytic activity">
    <reaction evidence="1">
        <text>a quinone + NADH + 5 H(+)(in) = a quinol + NAD(+) + 4 H(+)(out)</text>
        <dbReference type="Rhea" id="RHEA:57888"/>
        <dbReference type="ChEBI" id="CHEBI:15378"/>
        <dbReference type="ChEBI" id="CHEBI:24646"/>
        <dbReference type="ChEBI" id="CHEBI:57540"/>
        <dbReference type="ChEBI" id="CHEBI:57945"/>
        <dbReference type="ChEBI" id="CHEBI:132124"/>
    </reaction>
</comment>
<dbReference type="AlphaFoldDB" id="A0A380RX15"/>
<comment type="subunit">
    <text evidence="1">NDH-1 is composed of 14 different subunits. Subunits NuoB, C, D, E, F, and G constitute the peripheral sector of the complex.</text>
</comment>
<dbReference type="InterPro" id="IPR029014">
    <property type="entry name" value="NiFe-Hase_large"/>
</dbReference>
<evidence type="ECO:0000313" key="4">
    <source>
        <dbReference type="Proteomes" id="UP000255423"/>
    </source>
</evidence>
<dbReference type="NCBIfam" id="NF004739">
    <property type="entry name" value="PRK06075.1"/>
    <property type="match status" value="1"/>
</dbReference>
<keyword evidence="1" id="KW-0472">Membrane</keyword>
<keyword evidence="1" id="KW-1278">Translocase</keyword>
<dbReference type="Proteomes" id="UP000255423">
    <property type="component" value="Unassembled WGS sequence"/>
</dbReference>
<keyword evidence="1" id="KW-0874">Quinone</keyword>
<dbReference type="Pfam" id="PF00346">
    <property type="entry name" value="Complex1_49kDa"/>
    <property type="match status" value="1"/>
</dbReference>
<dbReference type="PANTHER" id="PTHR11993:SF10">
    <property type="entry name" value="NADH DEHYDROGENASE [UBIQUINONE] IRON-SULFUR PROTEIN 2, MITOCHONDRIAL"/>
    <property type="match status" value="1"/>
</dbReference>
<keyword evidence="1" id="KW-1003">Cell membrane</keyword>
<name>A0A380RX15_FIBSU</name>
<comment type="subcellular location">
    <subcellularLocation>
        <location evidence="1">Cell membrane</location>
        <topology evidence="1">Peripheral membrane protein</topology>
        <orientation evidence="1">Cytoplasmic side</orientation>
    </subcellularLocation>
</comment>
<dbReference type="GO" id="GO:0051287">
    <property type="term" value="F:NAD binding"/>
    <property type="evidence" value="ECO:0007669"/>
    <property type="project" value="InterPro"/>
</dbReference>
<dbReference type="InterPro" id="IPR001135">
    <property type="entry name" value="NADH_Q_OxRdtase_suD"/>
</dbReference>
<dbReference type="PANTHER" id="PTHR11993">
    <property type="entry name" value="NADH-UBIQUINONE OXIDOREDUCTASE 49 KDA SUBUNIT"/>
    <property type="match status" value="1"/>
</dbReference>
<reference evidence="3 4" key="1">
    <citation type="submission" date="2017-08" db="EMBL/GenBank/DDBJ databases">
        <authorList>
            <person name="de Groot N.N."/>
        </authorList>
    </citation>
    <scope>NUCLEOTIDE SEQUENCE [LARGE SCALE GENOMIC DNA]</scope>
    <source>
        <strain evidence="3 4">HM2</strain>
    </source>
</reference>
<evidence type="ECO:0000256" key="1">
    <source>
        <dbReference type="HAMAP-Rule" id="MF_01358"/>
    </source>
</evidence>
<dbReference type="GO" id="GO:0005886">
    <property type="term" value="C:plasma membrane"/>
    <property type="evidence" value="ECO:0007669"/>
    <property type="project" value="UniProtKB-SubCell"/>
</dbReference>
<organism evidence="3 4">
    <name type="scientific">Fibrobacter succinogenes</name>
    <name type="common">Bacteroides succinogenes</name>
    <dbReference type="NCBI Taxonomy" id="833"/>
    <lineage>
        <taxon>Bacteria</taxon>
        <taxon>Pseudomonadati</taxon>
        <taxon>Fibrobacterota</taxon>
        <taxon>Fibrobacteria</taxon>
        <taxon>Fibrobacterales</taxon>
        <taxon>Fibrobacteraceae</taxon>
        <taxon>Fibrobacter</taxon>
    </lineage>
</organism>